<evidence type="ECO:0000256" key="9">
    <source>
        <dbReference type="ARBA" id="ARBA00049360"/>
    </source>
</evidence>
<keyword evidence="8 11" id="KW-0234">DNA repair</keyword>
<dbReference type="AlphaFoldDB" id="A0A518GPV6"/>
<feature type="binding site" evidence="11">
    <location>
        <begin position="408"/>
        <end position="415"/>
    </location>
    <ligand>
        <name>ATP</name>
        <dbReference type="ChEBI" id="CHEBI:30616"/>
        <label>2</label>
    </ligand>
</feature>
<evidence type="ECO:0000256" key="1">
    <source>
        <dbReference type="ARBA" id="ARBA00022490"/>
    </source>
</evidence>
<dbReference type="Pfam" id="PF16326">
    <property type="entry name" value="ABC_tran_CTD"/>
    <property type="match status" value="1"/>
</dbReference>
<dbReference type="KEGG" id="peh:Spb1_25030"/>
<dbReference type="GO" id="GO:0043022">
    <property type="term" value="F:ribosome binding"/>
    <property type="evidence" value="ECO:0007669"/>
    <property type="project" value="UniProtKB-UniRule"/>
</dbReference>
<evidence type="ECO:0000256" key="7">
    <source>
        <dbReference type="ARBA" id="ARBA00023125"/>
    </source>
</evidence>
<dbReference type="CDD" id="cd03221">
    <property type="entry name" value="ABCF_EF-3"/>
    <property type="match status" value="2"/>
</dbReference>
<dbReference type="Gene3D" id="3.40.50.300">
    <property type="entry name" value="P-loop containing nucleotide triphosphate hydrolases"/>
    <property type="match status" value="2"/>
</dbReference>
<dbReference type="Proteomes" id="UP000315349">
    <property type="component" value="Chromosome"/>
</dbReference>
<dbReference type="GO" id="GO:0016887">
    <property type="term" value="F:ATP hydrolysis activity"/>
    <property type="evidence" value="ECO:0007669"/>
    <property type="project" value="UniProtKB-UniRule"/>
</dbReference>
<evidence type="ECO:0000256" key="3">
    <source>
        <dbReference type="ARBA" id="ARBA00022741"/>
    </source>
</evidence>
<organism evidence="13 14">
    <name type="scientific">Planctopirus ephydatiae</name>
    <dbReference type="NCBI Taxonomy" id="2528019"/>
    <lineage>
        <taxon>Bacteria</taxon>
        <taxon>Pseudomonadati</taxon>
        <taxon>Planctomycetota</taxon>
        <taxon>Planctomycetia</taxon>
        <taxon>Planctomycetales</taxon>
        <taxon>Planctomycetaceae</taxon>
        <taxon>Planctopirus</taxon>
    </lineage>
</organism>
<reference evidence="13 14" key="1">
    <citation type="submission" date="2019-02" db="EMBL/GenBank/DDBJ databases">
        <title>Deep-cultivation of Planctomycetes and their phenomic and genomic characterization uncovers novel biology.</title>
        <authorList>
            <person name="Wiegand S."/>
            <person name="Jogler M."/>
            <person name="Boedeker C."/>
            <person name="Pinto D."/>
            <person name="Vollmers J."/>
            <person name="Rivas-Marin E."/>
            <person name="Kohn T."/>
            <person name="Peeters S.H."/>
            <person name="Heuer A."/>
            <person name="Rast P."/>
            <person name="Oberbeckmann S."/>
            <person name="Bunk B."/>
            <person name="Jeske O."/>
            <person name="Meyerdierks A."/>
            <person name="Storesund J.E."/>
            <person name="Kallscheuer N."/>
            <person name="Luecker S."/>
            <person name="Lage O.M."/>
            <person name="Pohl T."/>
            <person name="Merkel B.J."/>
            <person name="Hornburger P."/>
            <person name="Mueller R.-W."/>
            <person name="Bruemmer F."/>
            <person name="Labrenz M."/>
            <person name="Spormann A.M."/>
            <person name="Op den Camp H."/>
            <person name="Overmann J."/>
            <person name="Amann R."/>
            <person name="Jetten M.S.M."/>
            <person name="Mascher T."/>
            <person name="Medema M.H."/>
            <person name="Devos D.P."/>
            <person name="Kaster A.-K."/>
            <person name="Ovreas L."/>
            <person name="Rohde M."/>
            <person name="Galperin M.Y."/>
            <person name="Jogler C."/>
        </authorList>
    </citation>
    <scope>NUCLEOTIDE SEQUENCE [LARGE SCALE GENOMIC DNA]</scope>
    <source>
        <strain evidence="13 14">Spb1</strain>
    </source>
</reference>
<dbReference type="InterPro" id="IPR017871">
    <property type="entry name" value="ABC_transporter-like_CS"/>
</dbReference>
<dbReference type="InterPro" id="IPR051309">
    <property type="entry name" value="ABCF_ATPase"/>
</dbReference>
<dbReference type="InterPro" id="IPR003593">
    <property type="entry name" value="AAA+_ATPase"/>
</dbReference>
<dbReference type="InterPro" id="IPR027417">
    <property type="entry name" value="P-loop_NTPase"/>
</dbReference>
<evidence type="ECO:0000256" key="8">
    <source>
        <dbReference type="ARBA" id="ARBA00023204"/>
    </source>
</evidence>
<dbReference type="SUPFAM" id="SSF52540">
    <property type="entry name" value="P-loop containing nucleoside triphosphate hydrolases"/>
    <property type="match status" value="2"/>
</dbReference>
<dbReference type="InterPro" id="IPR037118">
    <property type="entry name" value="Val-tRNA_synth_C_sf"/>
</dbReference>
<comment type="function">
    <text evidence="11">Probably plays a role in ribosome assembly or function. May be involved in resolution of branched DNA intermediates that result from template switching in postreplication gaps. Binds DNA and has ATPase activity.</text>
</comment>
<dbReference type="Gene3D" id="1.10.287.380">
    <property type="entry name" value="Valyl-tRNA synthetase, C-terminal domain"/>
    <property type="match status" value="1"/>
</dbReference>
<evidence type="ECO:0000313" key="14">
    <source>
        <dbReference type="Proteomes" id="UP000315349"/>
    </source>
</evidence>
<evidence type="ECO:0000256" key="5">
    <source>
        <dbReference type="ARBA" id="ARBA00022801"/>
    </source>
</evidence>
<feature type="coiled-coil region" evidence="11">
    <location>
        <begin position="655"/>
        <end position="682"/>
    </location>
</feature>
<proteinExistence type="inferred from homology"/>
<dbReference type="EC" id="3.6.1.-" evidence="11"/>
<comment type="similarity">
    <text evidence="10 11">Belongs to the ABC transporter superfamily. ABCF family. Uup subfamily.</text>
</comment>
<dbReference type="InterPro" id="IPR032524">
    <property type="entry name" value="ABC_tran_C"/>
</dbReference>
<dbReference type="EMBL" id="CP036299">
    <property type="protein sequence ID" value="QDV30569.1"/>
    <property type="molecule type" value="Genomic_DNA"/>
</dbReference>
<dbReference type="GO" id="GO:0006281">
    <property type="term" value="P:DNA repair"/>
    <property type="evidence" value="ECO:0007669"/>
    <property type="project" value="UniProtKB-KW"/>
</dbReference>
<keyword evidence="11" id="KW-0175">Coiled coil</keyword>
<name>A0A518GPV6_9PLAN</name>
<keyword evidence="7 11" id="KW-0238">DNA-binding</keyword>
<gene>
    <name evidence="11 13" type="primary">uup</name>
    <name evidence="13" type="ORF">Spb1_25030</name>
</gene>
<feature type="domain" description="ABC transporter" evidence="12">
    <location>
        <begin position="50"/>
        <end position="308"/>
    </location>
</feature>
<evidence type="ECO:0000256" key="6">
    <source>
        <dbReference type="ARBA" id="ARBA00022840"/>
    </source>
</evidence>
<dbReference type="GO" id="GO:0005524">
    <property type="term" value="F:ATP binding"/>
    <property type="evidence" value="ECO:0007669"/>
    <property type="project" value="UniProtKB-UniRule"/>
</dbReference>
<dbReference type="PROSITE" id="PS50893">
    <property type="entry name" value="ABC_TRANSPORTER_2"/>
    <property type="match status" value="2"/>
</dbReference>
<evidence type="ECO:0000256" key="11">
    <source>
        <dbReference type="HAMAP-Rule" id="MF_00848"/>
    </source>
</evidence>
<keyword evidence="5 11" id="KW-0378">Hydrolase</keyword>
<evidence type="ECO:0000256" key="10">
    <source>
        <dbReference type="ARBA" id="ARBA00061478"/>
    </source>
</evidence>
<dbReference type="InterPro" id="IPR032781">
    <property type="entry name" value="ABC_tran_Xtn"/>
</dbReference>
<dbReference type="PANTHER" id="PTHR42855:SF1">
    <property type="entry name" value="ABC TRANSPORTER DOMAIN-CONTAINING PROTEIN"/>
    <property type="match status" value="1"/>
</dbReference>
<feature type="domain" description="ABC transporter" evidence="12">
    <location>
        <begin position="375"/>
        <end position="594"/>
    </location>
</feature>
<dbReference type="Pfam" id="PF00005">
    <property type="entry name" value="ABC_tran"/>
    <property type="match status" value="2"/>
</dbReference>
<protein>
    <recommendedName>
        <fullName evidence="11">ATP-binding protein Uup</fullName>
        <ecNumber evidence="11">3.6.1.-</ecNumber>
    </recommendedName>
</protein>
<dbReference type="InterPro" id="IPR043686">
    <property type="entry name" value="Uup"/>
</dbReference>
<dbReference type="Pfam" id="PF12848">
    <property type="entry name" value="ABC_tran_Xtn"/>
    <property type="match status" value="1"/>
</dbReference>
<keyword evidence="4 11" id="KW-0227">DNA damage</keyword>
<keyword evidence="3 11" id="KW-0547">Nucleotide-binding</keyword>
<evidence type="ECO:0000313" key="13">
    <source>
        <dbReference type="EMBL" id="QDV30569.1"/>
    </source>
</evidence>
<accession>A0A518GPV6</accession>
<dbReference type="FunFam" id="3.40.50.300:FF:000309">
    <property type="entry name" value="ABC transporter ATP-binding protein"/>
    <property type="match status" value="1"/>
</dbReference>
<feature type="binding site" evidence="11">
    <location>
        <begin position="82"/>
        <end position="89"/>
    </location>
    <ligand>
        <name>ATP</name>
        <dbReference type="ChEBI" id="CHEBI:30616"/>
        <label>1</label>
    </ligand>
</feature>
<keyword evidence="1 11" id="KW-0963">Cytoplasm</keyword>
<dbReference type="PANTHER" id="PTHR42855">
    <property type="entry name" value="ABC TRANSPORTER ATP-BINDING SUBUNIT"/>
    <property type="match status" value="1"/>
</dbReference>
<keyword evidence="14" id="KW-1185">Reference proteome</keyword>
<dbReference type="NCBIfam" id="NF000355">
    <property type="entry name" value="ribo_prot_ABC_F"/>
    <property type="match status" value="1"/>
</dbReference>
<keyword evidence="2 11" id="KW-0677">Repeat</keyword>
<dbReference type="HAMAP" id="MF_00848">
    <property type="entry name" value="Uup"/>
    <property type="match status" value="1"/>
</dbReference>
<evidence type="ECO:0000256" key="2">
    <source>
        <dbReference type="ARBA" id="ARBA00022737"/>
    </source>
</evidence>
<sequence length="685" mass="77444">MFLSIIVFECFPTIIDDNVILPSTCYLLRKQNVINEIGSYLKGDCRMAVLGLKELSFSYGGKPLIENATVQVELGERVCLVGRNGTGKSTLMKLMLGELKPDTGLVEVQSGIKLARQIQDVPRGVVGTVFDEVARGLGPHGEAVAAQYWLHQLSQSQLSQNTGANPRTADEIRRMEELSATLDPAYAWEWEHQVEQIIERMELPHDRPFDNLSSGMKRRVLLAKSLVIEPDVLLLDEPTNHLDIEAIRWLEEFLLRFSGTLIFVTHDRMFLQRLATRIIEIDRARLFDWTCDYQTFLQRKEAALAAEEHEQALFDKKLAQEEVWIRKGVKARNVRNQGRVKALMEMRKERAARRAKVGNVKVELHQEAERSGTVVALAEKVNYEVGGRTILRDVSTLITRGDKIGILGPNGCGKTTLLRILLGELTPQSGKVKLGTRLEIAYFDQLRAQLNDDLSVQENVSPGADMIEINGRRRHVIGYLEDFLFSPERSRTLVKYLSGGERNRLLLARLFSKPSNLLVLDEPTNDLDAETLELLEDLLVEYPGTVLLVSHDRQFINNVVTQTLVFEGEGSVNEYVGGYDDWLAQKSVRQNTPVVAQAVSVANQPAAKKGKSLSFKEDKELAELPARIESLEFEQASLETRMGQPEFFKQSPQDMATVTERLNRLHQELETAYARWEELEVRRNG</sequence>
<evidence type="ECO:0000256" key="4">
    <source>
        <dbReference type="ARBA" id="ARBA00022763"/>
    </source>
</evidence>
<evidence type="ECO:0000259" key="12">
    <source>
        <dbReference type="PROSITE" id="PS50893"/>
    </source>
</evidence>
<comment type="catalytic activity">
    <reaction evidence="9 11">
        <text>ATP + H2O = ADP + phosphate + H(+)</text>
        <dbReference type="Rhea" id="RHEA:13065"/>
        <dbReference type="ChEBI" id="CHEBI:15377"/>
        <dbReference type="ChEBI" id="CHEBI:15378"/>
        <dbReference type="ChEBI" id="CHEBI:30616"/>
        <dbReference type="ChEBI" id="CHEBI:43474"/>
        <dbReference type="ChEBI" id="CHEBI:456216"/>
    </reaction>
</comment>
<dbReference type="InterPro" id="IPR003439">
    <property type="entry name" value="ABC_transporter-like_ATP-bd"/>
</dbReference>
<dbReference type="SMART" id="SM00382">
    <property type="entry name" value="AAA"/>
    <property type="match status" value="2"/>
</dbReference>
<dbReference type="GO" id="GO:0003677">
    <property type="term" value="F:DNA binding"/>
    <property type="evidence" value="ECO:0007669"/>
    <property type="project" value="UniProtKB-UniRule"/>
</dbReference>
<dbReference type="GO" id="GO:0005737">
    <property type="term" value="C:cytoplasm"/>
    <property type="evidence" value="ECO:0007669"/>
    <property type="project" value="UniProtKB-SubCell"/>
</dbReference>
<dbReference type="FunFam" id="3.40.50.300:FF:000011">
    <property type="entry name" value="Putative ABC transporter ATP-binding component"/>
    <property type="match status" value="1"/>
</dbReference>
<comment type="subcellular location">
    <subcellularLocation>
        <location evidence="11">Cytoplasm</location>
    </subcellularLocation>
    <text evidence="11">Associates with ribosomes.</text>
</comment>
<keyword evidence="6 11" id="KW-0067">ATP-binding</keyword>
<dbReference type="PROSITE" id="PS00211">
    <property type="entry name" value="ABC_TRANSPORTER_1"/>
    <property type="match status" value="2"/>
</dbReference>